<keyword evidence="2" id="KW-1185">Reference proteome</keyword>
<sequence length="68" mass="7676">MADSSDYDEVGNESAVMELTGSQSEMDLLNIKIYLTESELEIAREQHGSGQSSRVDRNQKGRSELRHF</sequence>
<evidence type="ECO:0000313" key="2">
    <source>
        <dbReference type="Proteomes" id="UP000821845"/>
    </source>
</evidence>
<reference evidence="1" key="1">
    <citation type="submission" date="2020-05" db="EMBL/GenBank/DDBJ databases">
        <title>Large-scale comparative analyses of tick genomes elucidate their genetic diversity and vector capacities.</title>
        <authorList>
            <person name="Jia N."/>
            <person name="Wang J."/>
            <person name="Shi W."/>
            <person name="Du L."/>
            <person name="Sun Y."/>
            <person name="Zhan W."/>
            <person name="Jiang J."/>
            <person name="Wang Q."/>
            <person name="Zhang B."/>
            <person name="Ji P."/>
            <person name="Sakyi L.B."/>
            <person name="Cui X."/>
            <person name="Yuan T."/>
            <person name="Jiang B."/>
            <person name="Yang W."/>
            <person name="Lam T.T.-Y."/>
            <person name="Chang Q."/>
            <person name="Ding S."/>
            <person name="Wang X."/>
            <person name="Zhu J."/>
            <person name="Ruan X."/>
            <person name="Zhao L."/>
            <person name="Wei J."/>
            <person name="Que T."/>
            <person name="Du C."/>
            <person name="Cheng J."/>
            <person name="Dai P."/>
            <person name="Han X."/>
            <person name="Huang E."/>
            <person name="Gao Y."/>
            <person name="Liu J."/>
            <person name="Shao H."/>
            <person name="Ye R."/>
            <person name="Li L."/>
            <person name="Wei W."/>
            <person name="Wang X."/>
            <person name="Wang C."/>
            <person name="Yang T."/>
            <person name="Huo Q."/>
            <person name="Li W."/>
            <person name="Guo W."/>
            <person name="Chen H."/>
            <person name="Zhou L."/>
            <person name="Ni X."/>
            <person name="Tian J."/>
            <person name="Zhou Y."/>
            <person name="Sheng Y."/>
            <person name="Liu T."/>
            <person name="Pan Y."/>
            <person name="Xia L."/>
            <person name="Li J."/>
            <person name="Zhao F."/>
            <person name="Cao W."/>
        </authorList>
    </citation>
    <scope>NUCLEOTIDE SEQUENCE</scope>
    <source>
        <strain evidence="1">Hyas-2018</strain>
    </source>
</reference>
<dbReference type="Proteomes" id="UP000821845">
    <property type="component" value="Chromosome 1"/>
</dbReference>
<comment type="caution">
    <text evidence="1">The sequence shown here is derived from an EMBL/GenBank/DDBJ whole genome shotgun (WGS) entry which is preliminary data.</text>
</comment>
<proteinExistence type="predicted"/>
<dbReference type="EMBL" id="CM023481">
    <property type="protein sequence ID" value="KAH6947865.1"/>
    <property type="molecule type" value="Genomic_DNA"/>
</dbReference>
<organism evidence="1 2">
    <name type="scientific">Hyalomma asiaticum</name>
    <name type="common">Tick</name>
    <dbReference type="NCBI Taxonomy" id="266040"/>
    <lineage>
        <taxon>Eukaryota</taxon>
        <taxon>Metazoa</taxon>
        <taxon>Ecdysozoa</taxon>
        <taxon>Arthropoda</taxon>
        <taxon>Chelicerata</taxon>
        <taxon>Arachnida</taxon>
        <taxon>Acari</taxon>
        <taxon>Parasitiformes</taxon>
        <taxon>Ixodida</taxon>
        <taxon>Ixodoidea</taxon>
        <taxon>Ixodidae</taxon>
        <taxon>Hyalomminae</taxon>
        <taxon>Hyalomma</taxon>
    </lineage>
</organism>
<protein>
    <submittedName>
        <fullName evidence="1">Uncharacterized protein</fullName>
    </submittedName>
</protein>
<accession>A0ACB7TM36</accession>
<gene>
    <name evidence="1" type="ORF">HPB50_021850</name>
</gene>
<name>A0ACB7TM36_HYAAI</name>
<evidence type="ECO:0000313" key="1">
    <source>
        <dbReference type="EMBL" id="KAH6947865.1"/>
    </source>
</evidence>